<feature type="region of interest" description="Disordered" evidence="6">
    <location>
        <begin position="1"/>
        <end position="56"/>
    </location>
</feature>
<feature type="region of interest" description="Disordered" evidence="6">
    <location>
        <begin position="494"/>
        <end position="520"/>
    </location>
</feature>
<dbReference type="AlphaFoldDB" id="A0A9N9ASS0"/>
<dbReference type="InterPro" id="IPR000719">
    <property type="entry name" value="Prot_kinase_dom"/>
</dbReference>
<evidence type="ECO:0000313" key="9">
    <source>
        <dbReference type="Proteomes" id="UP000789375"/>
    </source>
</evidence>
<evidence type="ECO:0000259" key="7">
    <source>
        <dbReference type="PROSITE" id="PS50011"/>
    </source>
</evidence>
<dbReference type="Proteomes" id="UP000789375">
    <property type="component" value="Unassembled WGS sequence"/>
</dbReference>
<feature type="non-terminal residue" evidence="8">
    <location>
        <position position="553"/>
    </location>
</feature>
<gene>
    <name evidence="8" type="ORF">FMOSSE_LOCUS6108</name>
</gene>
<dbReference type="GO" id="GO:0005524">
    <property type="term" value="F:ATP binding"/>
    <property type="evidence" value="ECO:0007669"/>
    <property type="project" value="UniProtKB-KW"/>
</dbReference>
<accession>A0A9N9ASS0</accession>
<dbReference type="Pfam" id="PF07714">
    <property type="entry name" value="PK_Tyr_Ser-Thr"/>
    <property type="match status" value="1"/>
</dbReference>
<feature type="compositionally biased region" description="Low complexity" evidence="6">
    <location>
        <begin position="33"/>
        <end position="42"/>
    </location>
</feature>
<dbReference type="GO" id="GO:0004674">
    <property type="term" value="F:protein serine/threonine kinase activity"/>
    <property type="evidence" value="ECO:0007669"/>
    <property type="project" value="UniProtKB-EC"/>
</dbReference>
<evidence type="ECO:0000256" key="4">
    <source>
        <dbReference type="ARBA" id="ARBA00022777"/>
    </source>
</evidence>
<sequence>MTNKGKKRQNEQSESRDSKYPRIKVSLDDSVMDVDSSSLPSLSPFPSPLPSSCPSPSMDYSQETIFQYENEVSSELNKMHLNNNLEKEMEVCEDKPELRRDFSSIASTAMKGTHCIAQSFEEFCPIIKTFLSLGNEIVMLYEKAEHNKQLCSALLQRCNCAIAAVKDLNIRKTENMKDISHLNKLQRFFHTSDINETFHKLTDEFDGYMDSLNFSFTIQSRDELAIIQHDVSQIKDILTVVHGVSEDNQSQQKFLTGMDRVAGRNKEFKKQNKTTPNTNSSEQIKTTVEANEPLLEGNSYIRTNICPSRRIEKRTTVKDCTDVSFKEFSNNTSSDEILHHDIQSANILINQYHKVRIANFGLSKKFSDITRNISNNLENIRYMAPEKLLYDKNNDKRKKVPYDTKCEIYSVGALLWEIAELRKPHSDLDKSEILGSIRKRIQEKYYEPFSDDVPGEWKQIVSRAMEYEPAWRSTISCICRDLYNLIGPRQYTSSNSNLENKVSTPNYSSESYKENISTNNNQSSSPVTFIILPVGDAIREHKSSNGSKLVAWN</sequence>
<evidence type="ECO:0000256" key="1">
    <source>
        <dbReference type="ARBA" id="ARBA00012513"/>
    </source>
</evidence>
<dbReference type="InterPro" id="IPR059179">
    <property type="entry name" value="MLKL-like_MCAfunc"/>
</dbReference>
<comment type="caution">
    <text evidence="8">The sequence shown here is derived from an EMBL/GenBank/DDBJ whole genome shotgun (WGS) entry which is preliminary data.</text>
</comment>
<dbReference type="InterPro" id="IPR001245">
    <property type="entry name" value="Ser-Thr/Tyr_kinase_cat_dom"/>
</dbReference>
<feature type="compositionally biased region" description="Pro residues" evidence="6">
    <location>
        <begin position="43"/>
        <end position="53"/>
    </location>
</feature>
<dbReference type="GO" id="GO:0007166">
    <property type="term" value="P:cell surface receptor signaling pathway"/>
    <property type="evidence" value="ECO:0007669"/>
    <property type="project" value="InterPro"/>
</dbReference>
<evidence type="ECO:0000256" key="3">
    <source>
        <dbReference type="ARBA" id="ARBA00022741"/>
    </source>
</evidence>
<dbReference type="EC" id="2.7.11.1" evidence="1"/>
<dbReference type="Gene3D" id="1.10.510.10">
    <property type="entry name" value="Transferase(Phosphotransferase) domain 1"/>
    <property type="match status" value="1"/>
</dbReference>
<name>A0A9N9ASS0_FUNMO</name>
<keyword evidence="2" id="KW-0808">Transferase</keyword>
<evidence type="ECO:0000256" key="5">
    <source>
        <dbReference type="ARBA" id="ARBA00022840"/>
    </source>
</evidence>
<keyword evidence="3" id="KW-0547">Nucleotide-binding</keyword>
<evidence type="ECO:0000256" key="6">
    <source>
        <dbReference type="SAM" id="MobiDB-lite"/>
    </source>
</evidence>
<organism evidence="8 9">
    <name type="scientific">Funneliformis mosseae</name>
    <name type="common">Endomycorrhizal fungus</name>
    <name type="synonym">Glomus mosseae</name>
    <dbReference type="NCBI Taxonomy" id="27381"/>
    <lineage>
        <taxon>Eukaryota</taxon>
        <taxon>Fungi</taxon>
        <taxon>Fungi incertae sedis</taxon>
        <taxon>Mucoromycota</taxon>
        <taxon>Glomeromycotina</taxon>
        <taxon>Glomeromycetes</taxon>
        <taxon>Glomerales</taxon>
        <taxon>Glomeraceae</taxon>
        <taxon>Funneliformis</taxon>
    </lineage>
</organism>
<reference evidence="8" key="1">
    <citation type="submission" date="2021-06" db="EMBL/GenBank/DDBJ databases">
        <authorList>
            <person name="Kallberg Y."/>
            <person name="Tangrot J."/>
            <person name="Rosling A."/>
        </authorList>
    </citation>
    <scope>NUCLEOTIDE SEQUENCE</scope>
    <source>
        <strain evidence="8">87-6 pot B 2015</strain>
    </source>
</reference>
<dbReference type="EMBL" id="CAJVPP010001245">
    <property type="protein sequence ID" value="CAG8543696.1"/>
    <property type="molecule type" value="Genomic_DNA"/>
</dbReference>
<proteinExistence type="predicted"/>
<dbReference type="SUPFAM" id="SSF56112">
    <property type="entry name" value="Protein kinase-like (PK-like)"/>
    <property type="match status" value="1"/>
</dbReference>
<keyword evidence="4" id="KW-0418">Kinase</keyword>
<dbReference type="CDD" id="cd21037">
    <property type="entry name" value="MLKL_NTD"/>
    <property type="match status" value="1"/>
</dbReference>
<dbReference type="PROSITE" id="PS50011">
    <property type="entry name" value="PROTEIN_KINASE_DOM"/>
    <property type="match status" value="1"/>
</dbReference>
<dbReference type="InterPro" id="IPR011009">
    <property type="entry name" value="Kinase-like_dom_sf"/>
</dbReference>
<evidence type="ECO:0000313" key="8">
    <source>
        <dbReference type="EMBL" id="CAG8543696.1"/>
    </source>
</evidence>
<keyword evidence="9" id="KW-1185">Reference proteome</keyword>
<dbReference type="InterPro" id="IPR050660">
    <property type="entry name" value="NEK_Ser/Thr_kinase"/>
</dbReference>
<dbReference type="PANTHER" id="PTHR43671">
    <property type="entry name" value="SERINE/THREONINE-PROTEIN KINASE NEK"/>
    <property type="match status" value="1"/>
</dbReference>
<keyword evidence="5" id="KW-0067">ATP-binding</keyword>
<dbReference type="Gene3D" id="1.20.930.20">
    <property type="entry name" value="Adaptor protein Cbl, N-terminal domain"/>
    <property type="match status" value="1"/>
</dbReference>
<feature type="compositionally biased region" description="Polar residues" evidence="6">
    <location>
        <begin position="273"/>
        <end position="289"/>
    </location>
</feature>
<feature type="domain" description="Protein kinase" evidence="7">
    <location>
        <begin position="127"/>
        <end position="486"/>
    </location>
</feature>
<dbReference type="PANTHER" id="PTHR43671:SF13">
    <property type="entry name" value="SERINE_THREONINE-PROTEIN KINASE NEK2"/>
    <property type="match status" value="1"/>
</dbReference>
<feature type="compositionally biased region" description="Basic and acidic residues" evidence="6">
    <location>
        <begin position="8"/>
        <end position="20"/>
    </location>
</feature>
<feature type="region of interest" description="Disordered" evidence="6">
    <location>
        <begin position="265"/>
        <end position="289"/>
    </location>
</feature>
<protein>
    <recommendedName>
        <fullName evidence="1">non-specific serine/threonine protein kinase</fullName>
        <ecNumber evidence="1">2.7.11.1</ecNumber>
    </recommendedName>
</protein>
<evidence type="ECO:0000256" key="2">
    <source>
        <dbReference type="ARBA" id="ARBA00022679"/>
    </source>
</evidence>
<dbReference type="InterPro" id="IPR036537">
    <property type="entry name" value="Adaptor_Cbl_N_dom_sf"/>
</dbReference>